<dbReference type="Proteomes" id="UP000682733">
    <property type="component" value="Unassembled WGS sequence"/>
</dbReference>
<dbReference type="Proteomes" id="UP000677228">
    <property type="component" value="Unassembled WGS sequence"/>
</dbReference>
<organism evidence="3 4">
    <name type="scientific">Didymodactylos carnosus</name>
    <dbReference type="NCBI Taxonomy" id="1234261"/>
    <lineage>
        <taxon>Eukaryota</taxon>
        <taxon>Metazoa</taxon>
        <taxon>Spiralia</taxon>
        <taxon>Gnathifera</taxon>
        <taxon>Rotifera</taxon>
        <taxon>Eurotatoria</taxon>
        <taxon>Bdelloidea</taxon>
        <taxon>Philodinida</taxon>
        <taxon>Philodinidae</taxon>
        <taxon>Didymodactylos</taxon>
    </lineage>
</organism>
<protein>
    <submittedName>
        <fullName evidence="3">Uncharacterized protein</fullName>
    </submittedName>
</protein>
<gene>
    <name evidence="2" type="ORF">OVA965_LOCUS34353</name>
    <name evidence="3" type="ORF">TMI583_LOCUS35269</name>
</gene>
<dbReference type="AlphaFoldDB" id="A0A8S2SPA7"/>
<feature type="non-terminal residue" evidence="3">
    <location>
        <position position="116"/>
    </location>
</feature>
<feature type="compositionally biased region" description="Basic residues" evidence="1">
    <location>
        <begin position="96"/>
        <end position="116"/>
    </location>
</feature>
<evidence type="ECO:0000313" key="3">
    <source>
        <dbReference type="EMBL" id="CAF4235477.1"/>
    </source>
</evidence>
<dbReference type="EMBL" id="CAJNOK010028754">
    <property type="protein sequence ID" value="CAF1438767.1"/>
    <property type="molecule type" value="Genomic_DNA"/>
</dbReference>
<evidence type="ECO:0000313" key="4">
    <source>
        <dbReference type="Proteomes" id="UP000682733"/>
    </source>
</evidence>
<name>A0A8S2SPA7_9BILA</name>
<dbReference type="EMBL" id="CAJOBA010050552">
    <property type="protein sequence ID" value="CAF4235477.1"/>
    <property type="molecule type" value="Genomic_DNA"/>
</dbReference>
<accession>A0A8S2SPA7</accession>
<comment type="caution">
    <text evidence="3">The sequence shown here is derived from an EMBL/GenBank/DDBJ whole genome shotgun (WGS) entry which is preliminary data.</text>
</comment>
<sequence>FDYKLLSEKLLKVAKVESCNQKRRKLLYDLAKKFDVLSRGIYPLYDMKVPAVFASEQEAFDLDIKSLRELHREVGEICHKKKSERNPEEIEEILKKHNITKKRQKTRRSKAKKQTQ</sequence>
<feature type="region of interest" description="Disordered" evidence="1">
    <location>
        <begin position="95"/>
        <end position="116"/>
    </location>
</feature>
<proteinExistence type="predicted"/>
<evidence type="ECO:0000313" key="2">
    <source>
        <dbReference type="EMBL" id="CAF1438767.1"/>
    </source>
</evidence>
<reference evidence="3" key="1">
    <citation type="submission" date="2021-02" db="EMBL/GenBank/DDBJ databases">
        <authorList>
            <person name="Nowell W R."/>
        </authorList>
    </citation>
    <scope>NUCLEOTIDE SEQUENCE</scope>
</reference>
<evidence type="ECO:0000256" key="1">
    <source>
        <dbReference type="SAM" id="MobiDB-lite"/>
    </source>
</evidence>